<gene>
    <name evidence="1" type="ORF">GGR27_002493</name>
</gene>
<dbReference type="EMBL" id="JAATJH010000003">
    <property type="protein sequence ID" value="NJC26983.1"/>
    <property type="molecule type" value="Genomic_DNA"/>
</dbReference>
<evidence type="ECO:0000313" key="1">
    <source>
        <dbReference type="EMBL" id="NJC26983.1"/>
    </source>
</evidence>
<dbReference type="Proteomes" id="UP000770785">
    <property type="component" value="Unassembled WGS sequence"/>
</dbReference>
<accession>A0ABX0XDJ4</accession>
<dbReference type="InterPro" id="IPR012292">
    <property type="entry name" value="Globin/Proto"/>
</dbReference>
<comment type="caution">
    <text evidence="1">The sequence shown here is derived from an EMBL/GenBank/DDBJ whole genome shotgun (WGS) entry which is preliminary data.</text>
</comment>
<keyword evidence="2" id="KW-1185">Reference proteome</keyword>
<dbReference type="Gene3D" id="1.10.490.10">
    <property type="entry name" value="Globins"/>
    <property type="match status" value="1"/>
</dbReference>
<dbReference type="RefSeq" id="WP_168037726.1">
    <property type="nucleotide sequence ID" value="NZ_JAATJH010000003.1"/>
</dbReference>
<dbReference type="SUPFAM" id="SSF46458">
    <property type="entry name" value="Globin-like"/>
    <property type="match status" value="1"/>
</dbReference>
<dbReference type="CDD" id="cd08916">
    <property type="entry name" value="TrHb3_P"/>
    <property type="match status" value="1"/>
</dbReference>
<evidence type="ECO:0000313" key="2">
    <source>
        <dbReference type="Proteomes" id="UP000770785"/>
    </source>
</evidence>
<proteinExistence type="predicted"/>
<sequence length="130" mass="15373">MQEIKTREEVSTLVHAFYRKIRTDDILGPIFNNRIPNDKWPDHLVKLTDFWETNLFGVARFKGNPTQKHVELDRDMNHAIGTLHFDRWLALWRKTVDELFVGERAAKAKATAERIGSVQLRVIERYRVEE</sequence>
<organism evidence="1 2">
    <name type="scientific">Neolewinella antarctica</name>
    <dbReference type="NCBI Taxonomy" id="442734"/>
    <lineage>
        <taxon>Bacteria</taxon>
        <taxon>Pseudomonadati</taxon>
        <taxon>Bacteroidota</taxon>
        <taxon>Saprospiria</taxon>
        <taxon>Saprospirales</taxon>
        <taxon>Lewinellaceae</taxon>
        <taxon>Neolewinella</taxon>
    </lineage>
</organism>
<name>A0ABX0XDJ4_9BACT</name>
<dbReference type="InterPro" id="IPR009050">
    <property type="entry name" value="Globin-like_sf"/>
</dbReference>
<reference evidence="1 2" key="1">
    <citation type="submission" date="2020-03" db="EMBL/GenBank/DDBJ databases">
        <title>Genomic Encyclopedia of Type Strains, Phase IV (KMG-IV): sequencing the most valuable type-strain genomes for metagenomic binning, comparative biology and taxonomic classification.</title>
        <authorList>
            <person name="Goeker M."/>
        </authorList>
    </citation>
    <scope>NUCLEOTIDE SEQUENCE [LARGE SCALE GENOMIC DNA]</scope>
    <source>
        <strain evidence="1 2">DSM 105096</strain>
    </source>
</reference>
<protein>
    <submittedName>
        <fullName evidence="1">Hemoglobin</fullName>
    </submittedName>
</protein>